<sequence>MRPDSYDPNLENHHTGDHHTPDTRLVSDVLTPQSRRRTGPISSRK</sequence>
<feature type="region of interest" description="Disordered" evidence="1">
    <location>
        <begin position="1"/>
        <end position="45"/>
    </location>
</feature>
<evidence type="ECO:0000313" key="2">
    <source>
        <dbReference type="EMBL" id="EJF46451.1"/>
    </source>
</evidence>
<organism evidence="2 3">
    <name type="scientific">Actinomyces massiliensis F0489</name>
    <dbReference type="NCBI Taxonomy" id="1125718"/>
    <lineage>
        <taxon>Bacteria</taxon>
        <taxon>Bacillati</taxon>
        <taxon>Actinomycetota</taxon>
        <taxon>Actinomycetes</taxon>
        <taxon>Actinomycetales</taxon>
        <taxon>Actinomycetaceae</taxon>
        <taxon>Actinomyces</taxon>
    </lineage>
</organism>
<evidence type="ECO:0000256" key="1">
    <source>
        <dbReference type="SAM" id="MobiDB-lite"/>
    </source>
</evidence>
<feature type="compositionally biased region" description="Basic residues" evidence="1">
    <location>
        <begin position="34"/>
        <end position="45"/>
    </location>
</feature>
<protein>
    <submittedName>
        <fullName evidence="2">Uncharacterized protein</fullName>
    </submittedName>
</protein>
<dbReference type="EMBL" id="AKFT01000062">
    <property type="protein sequence ID" value="EJF46451.1"/>
    <property type="molecule type" value="Genomic_DNA"/>
</dbReference>
<evidence type="ECO:0000313" key="3">
    <source>
        <dbReference type="Proteomes" id="UP000002941"/>
    </source>
</evidence>
<reference evidence="2 3" key="1">
    <citation type="submission" date="2012-05" db="EMBL/GenBank/DDBJ databases">
        <authorList>
            <person name="Harkins D.M."/>
            <person name="Madupu R."/>
            <person name="Durkin A.S."/>
            <person name="Torralba M."/>
            <person name="Methe B."/>
            <person name="Sutton G.G."/>
            <person name="Nelson K.E."/>
        </authorList>
    </citation>
    <scope>NUCLEOTIDE SEQUENCE [LARGE SCALE GENOMIC DNA]</scope>
    <source>
        <strain evidence="2 3">F0489</strain>
    </source>
</reference>
<name>J0XCM7_9ACTO</name>
<gene>
    <name evidence="2" type="ORF">HMPREF1318_3079</name>
</gene>
<proteinExistence type="predicted"/>
<dbReference type="AlphaFoldDB" id="J0XCM7"/>
<feature type="compositionally biased region" description="Basic and acidic residues" evidence="1">
    <location>
        <begin position="1"/>
        <end position="22"/>
    </location>
</feature>
<accession>J0XCM7</accession>
<dbReference type="Proteomes" id="UP000002941">
    <property type="component" value="Unassembled WGS sequence"/>
</dbReference>
<keyword evidence="3" id="KW-1185">Reference proteome</keyword>
<comment type="caution">
    <text evidence="2">The sequence shown here is derived from an EMBL/GenBank/DDBJ whole genome shotgun (WGS) entry which is preliminary data.</text>
</comment>